<dbReference type="Proteomes" id="UP000317429">
    <property type="component" value="Chromosome"/>
</dbReference>
<dbReference type="InterPro" id="IPR051404">
    <property type="entry name" value="TA_system_antitoxin"/>
</dbReference>
<dbReference type="Pfam" id="PF21748">
    <property type="entry name" value="UPF0150"/>
    <property type="match status" value="1"/>
</dbReference>
<dbReference type="InterPro" id="IPR049389">
    <property type="entry name" value="TTHA0281-like"/>
</dbReference>
<sequence>MDWRRATMNQNQSPRVATVTDAKYEIILYWSKDDEMFVAEVPELPGCMADGASYQEAVANAELVISEWIETARELGRPIPAPRGRLMFA</sequence>
<proteinExistence type="predicted"/>
<dbReference type="InterPro" id="IPR035069">
    <property type="entry name" value="TTHA1013/TTHA0281-like"/>
</dbReference>
<protein>
    <submittedName>
        <fullName evidence="1">Uncharacterized protein</fullName>
    </submittedName>
</protein>
<dbReference type="AlphaFoldDB" id="A0A518D6F9"/>
<dbReference type="PANTHER" id="PTHR34504">
    <property type="entry name" value="ANTITOXIN HICB"/>
    <property type="match status" value="1"/>
</dbReference>
<organism evidence="1 2">
    <name type="scientific">Pirellulimonas nuda</name>
    <dbReference type="NCBI Taxonomy" id="2528009"/>
    <lineage>
        <taxon>Bacteria</taxon>
        <taxon>Pseudomonadati</taxon>
        <taxon>Planctomycetota</taxon>
        <taxon>Planctomycetia</taxon>
        <taxon>Pirellulales</taxon>
        <taxon>Lacipirellulaceae</taxon>
        <taxon>Pirellulimonas</taxon>
    </lineage>
</organism>
<gene>
    <name evidence="1" type="ORF">Pla175_04270</name>
</gene>
<dbReference type="KEGG" id="pnd:Pla175_04270"/>
<keyword evidence="2" id="KW-1185">Reference proteome</keyword>
<dbReference type="PANTHER" id="PTHR34504:SF2">
    <property type="entry name" value="UPF0150 PROTEIN SSL0259"/>
    <property type="match status" value="1"/>
</dbReference>
<dbReference type="SUPFAM" id="SSF143100">
    <property type="entry name" value="TTHA1013/TTHA0281-like"/>
    <property type="match status" value="1"/>
</dbReference>
<evidence type="ECO:0000313" key="2">
    <source>
        <dbReference type="Proteomes" id="UP000317429"/>
    </source>
</evidence>
<reference evidence="1 2" key="1">
    <citation type="submission" date="2019-02" db="EMBL/GenBank/DDBJ databases">
        <title>Deep-cultivation of Planctomycetes and their phenomic and genomic characterization uncovers novel biology.</title>
        <authorList>
            <person name="Wiegand S."/>
            <person name="Jogler M."/>
            <person name="Boedeker C."/>
            <person name="Pinto D."/>
            <person name="Vollmers J."/>
            <person name="Rivas-Marin E."/>
            <person name="Kohn T."/>
            <person name="Peeters S.H."/>
            <person name="Heuer A."/>
            <person name="Rast P."/>
            <person name="Oberbeckmann S."/>
            <person name="Bunk B."/>
            <person name="Jeske O."/>
            <person name="Meyerdierks A."/>
            <person name="Storesund J.E."/>
            <person name="Kallscheuer N."/>
            <person name="Luecker S."/>
            <person name="Lage O.M."/>
            <person name="Pohl T."/>
            <person name="Merkel B.J."/>
            <person name="Hornburger P."/>
            <person name="Mueller R.-W."/>
            <person name="Bruemmer F."/>
            <person name="Labrenz M."/>
            <person name="Spormann A.M."/>
            <person name="Op den Camp H."/>
            <person name="Overmann J."/>
            <person name="Amann R."/>
            <person name="Jetten M.S.M."/>
            <person name="Mascher T."/>
            <person name="Medema M.H."/>
            <person name="Devos D.P."/>
            <person name="Kaster A.-K."/>
            <person name="Ovreas L."/>
            <person name="Rohde M."/>
            <person name="Galperin M.Y."/>
            <person name="Jogler C."/>
        </authorList>
    </citation>
    <scope>NUCLEOTIDE SEQUENCE [LARGE SCALE GENOMIC DNA]</scope>
    <source>
        <strain evidence="1 2">Pla175</strain>
    </source>
</reference>
<name>A0A518D6F9_9BACT</name>
<dbReference type="EMBL" id="CP036291">
    <property type="protein sequence ID" value="QDU87072.1"/>
    <property type="molecule type" value="Genomic_DNA"/>
</dbReference>
<evidence type="ECO:0000313" key="1">
    <source>
        <dbReference type="EMBL" id="QDU87072.1"/>
    </source>
</evidence>
<accession>A0A518D6F9</accession>
<dbReference type="Gene3D" id="3.30.160.250">
    <property type="match status" value="1"/>
</dbReference>